<dbReference type="OrthoDB" id="10444948at2759"/>
<evidence type="ECO:0000313" key="2">
    <source>
        <dbReference type="EMBL" id="CBY09633.1"/>
    </source>
</evidence>
<feature type="compositionally biased region" description="Polar residues" evidence="1">
    <location>
        <begin position="73"/>
        <end position="84"/>
    </location>
</feature>
<accession>E4XG35</accession>
<dbReference type="InParanoid" id="E4XG35"/>
<proteinExistence type="predicted"/>
<evidence type="ECO:0000313" key="4">
    <source>
        <dbReference type="Proteomes" id="UP000001307"/>
    </source>
</evidence>
<name>E4XG35_OIKDI</name>
<organism evidence="2">
    <name type="scientific">Oikopleura dioica</name>
    <name type="common">Tunicate</name>
    <dbReference type="NCBI Taxonomy" id="34765"/>
    <lineage>
        <taxon>Eukaryota</taxon>
        <taxon>Metazoa</taxon>
        <taxon>Chordata</taxon>
        <taxon>Tunicata</taxon>
        <taxon>Appendicularia</taxon>
        <taxon>Copelata</taxon>
        <taxon>Oikopleuridae</taxon>
        <taxon>Oikopleura</taxon>
    </lineage>
</organism>
<evidence type="ECO:0000313" key="3">
    <source>
        <dbReference type="EMBL" id="CBY40050.1"/>
    </source>
</evidence>
<gene>
    <name evidence="2" type="ORF">GSOID_T00010443001</name>
    <name evidence="3" type="ORF">GSOID_T00020658001</name>
</gene>
<dbReference type="Proteomes" id="UP000011014">
    <property type="component" value="Unassembled WGS sequence"/>
</dbReference>
<feature type="region of interest" description="Disordered" evidence="1">
    <location>
        <begin position="52"/>
        <end position="103"/>
    </location>
</feature>
<dbReference type="EMBL" id="FN653047">
    <property type="protein sequence ID" value="CBY09633.1"/>
    <property type="molecule type" value="Genomic_DNA"/>
</dbReference>
<protein>
    <submittedName>
        <fullName evidence="2">Uncharacterized protein</fullName>
    </submittedName>
</protein>
<dbReference type="Proteomes" id="UP000001307">
    <property type="component" value="Unassembled WGS sequence"/>
</dbReference>
<dbReference type="EMBL" id="FN655752">
    <property type="protein sequence ID" value="CBY40050.1"/>
    <property type="molecule type" value="Genomic_DNA"/>
</dbReference>
<reference evidence="2" key="1">
    <citation type="journal article" date="2010" name="Science">
        <title>Plasticity of animal genome architecture unmasked by rapid evolution of a pelagic tunicate.</title>
        <authorList>
            <person name="Denoeud F."/>
            <person name="Henriet S."/>
            <person name="Mungpakdee S."/>
            <person name="Aury J.M."/>
            <person name="Da Silva C."/>
            <person name="Brinkmann H."/>
            <person name="Mikhaleva J."/>
            <person name="Olsen L.C."/>
            <person name="Jubin C."/>
            <person name="Canestro C."/>
            <person name="Bouquet J.M."/>
            <person name="Danks G."/>
            <person name="Poulain J."/>
            <person name="Campsteijn C."/>
            <person name="Adamski M."/>
            <person name="Cross I."/>
            <person name="Yadetie F."/>
            <person name="Muffato M."/>
            <person name="Louis A."/>
            <person name="Butcher S."/>
            <person name="Tsagkogeorga G."/>
            <person name="Konrad A."/>
            <person name="Singh S."/>
            <person name="Jensen M.F."/>
            <person name="Cong E.H."/>
            <person name="Eikeseth-Otteraa H."/>
            <person name="Noel B."/>
            <person name="Anthouard V."/>
            <person name="Porcel B.M."/>
            <person name="Kachouri-Lafond R."/>
            <person name="Nishino A."/>
            <person name="Ugolini M."/>
            <person name="Chourrout P."/>
            <person name="Nishida H."/>
            <person name="Aasland R."/>
            <person name="Huzurbazar S."/>
            <person name="Westhof E."/>
            <person name="Delsuc F."/>
            <person name="Lehrach H."/>
            <person name="Reinhardt R."/>
            <person name="Weissenbach J."/>
            <person name="Roy S.W."/>
            <person name="Artiguenave F."/>
            <person name="Postlethwait J.H."/>
            <person name="Manak J.R."/>
            <person name="Thompson E.M."/>
            <person name="Jaillon O."/>
            <person name="Du Pasquier L."/>
            <person name="Boudinot P."/>
            <person name="Liberles D.A."/>
            <person name="Volff J.N."/>
            <person name="Philippe H."/>
            <person name="Lenhard B."/>
            <person name="Roest Crollius H."/>
            <person name="Wincker P."/>
            <person name="Chourrout D."/>
        </authorList>
    </citation>
    <scope>NUCLEOTIDE SEQUENCE [LARGE SCALE GENOMIC DNA]</scope>
</reference>
<sequence length="103" mass="11102">MEDIPRTPKKKVITVKSVRDYCFSKRIDCVSTGESLGVTANLTQYLFTLGSPPPPKNSRACSSSDDLSRTDSGESFSSVRSLQFSASSEESTDSSDGMPIGKI</sequence>
<evidence type="ECO:0000256" key="1">
    <source>
        <dbReference type="SAM" id="MobiDB-lite"/>
    </source>
</evidence>
<keyword evidence="4" id="KW-1185">Reference proteome</keyword>
<dbReference type="AlphaFoldDB" id="E4XG35"/>